<comment type="caution">
    <text evidence="1">The sequence shown here is derived from an EMBL/GenBank/DDBJ whole genome shotgun (WGS) entry which is preliminary data.</text>
</comment>
<evidence type="ECO:0000313" key="2">
    <source>
        <dbReference type="Proteomes" id="UP001516464"/>
    </source>
</evidence>
<keyword evidence="2" id="KW-1185">Reference proteome</keyword>
<proteinExistence type="predicted"/>
<dbReference type="EMBL" id="SBIQ01000052">
    <property type="protein sequence ID" value="KAF7683789.1"/>
    <property type="molecule type" value="Genomic_DNA"/>
</dbReference>
<dbReference type="InterPro" id="IPR003888">
    <property type="entry name" value="FYrich_N"/>
</dbReference>
<name>A0ABQ7I003_9MICR</name>
<dbReference type="Proteomes" id="UP001516464">
    <property type="component" value="Unassembled WGS sequence"/>
</dbReference>
<accession>A0ABQ7I003</accession>
<dbReference type="Pfam" id="PF05964">
    <property type="entry name" value="FYRN"/>
    <property type="match status" value="1"/>
</dbReference>
<sequence>MDSDDLIQQYKNAINNKIKLITVNNELSKELDTKIKKRNILLEIISIDRKEPPSMPGTNIPGFPMIVGHSNFRMSIVNPGVLPSPDQSRYWTTTAIFPIGYRAKRKYKPHLQYAKKEKEKIIYYMTVHPDDRFLEIEADDGKIWNGDNAWELFKEQCDGASDYKNIEDFFGFRQQSVIRMIESMGDVSLYSGYVSLSERNGQTNEENK</sequence>
<evidence type="ECO:0008006" key="3">
    <source>
        <dbReference type="Google" id="ProtNLM"/>
    </source>
</evidence>
<reference evidence="1 2" key="1">
    <citation type="submission" date="2019-01" db="EMBL/GenBank/DDBJ databases">
        <title>Genomes sequencing and comparative genomics of infectious freshwater microsporidia, Cucumispora dikerogammari and Thelohania contejeani.</title>
        <authorList>
            <person name="Cormier A."/>
            <person name="Giraud I."/>
            <person name="Wattier R."/>
            <person name="Teixeira M."/>
            <person name="Grandjean F."/>
            <person name="Rigaud T."/>
            <person name="Cordaux R."/>
        </authorList>
    </citation>
    <scope>NUCLEOTIDE SEQUENCE [LARGE SCALE GENOMIC DNA]</scope>
    <source>
        <strain evidence="1">T1</strain>
        <tissue evidence="1">Spores</tissue>
    </source>
</reference>
<protein>
    <recommendedName>
        <fullName evidence="3">FYR N-terminal domain-containing protein</fullName>
    </recommendedName>
</protein>
<evidence type="ECO:0000313" key="1">
    <source>
        <dbReference type="EMBL" id="KAF7683789.1"/>
    </source>
</evidence>
<dbReference type="Gene3D" id="3.30.160.360">
    <property type="match status" value="1"/>
</dbReference>
<gene>
    <name evidence="1" type="ORF">TCON_1013</name>
</gene>
<organism evidence="1 2">
    <name type="scientific">Astathelohania contejeani</name>
    <dbReference type="NCBI Taxonomy" id="164912"/>
    <lineage>
        <taxon>Eukaryota</taxon>
        <taxon>Fungi</taxon>
        <taxon>Fungi incertae sedis</taxon>
        <taxon>Microsporidia</taxon>
        <taxon>Astathelohaniidae</taxon>
        <taxon>Astathelohania</taxon>
    </lineage>
</organism>